<dbReference type="InterPro" id="IPR013725">
    <property type="entry name" value="DNA_replication_fac_RFC1_C"/>
</dbReference>
<dbReference type="FunFam" id="3.40.50.300:FF:000395">
    <property type="entry name" value="Replication factor C subunit 1"/>
    <property type="match status" value="1"/>
</dbReference>
<dbReference type="PANTHER" id="PTHR23389:SF6">
    <property type="entry name" value="REPLICATION FACTOR C SUBUNIT 1"/>
    <property type="match status" value="1"/>
</dbReference>
<dbReference type="InterPro" id="IPR003959">
    <property type="entry name" value="ATPase_AAA_core"/>
</dbReference>
<dbReference type="SUPFAM" id="SSF48019">
    <property type="entry name" value="post-AAA+ oligomerization domain-like"/>
    <property type="match status" value="1"/>
</dbReference>
<feature type="compositionally biased region" description="Basic residues" evidence="3">
    <location>
        <begin position="531"/>
        <end position="540"/>
    </location>
</feature>
<dbReference type="GO" id="GO:0005663">
    <property type="term" value="C:DNA replication factor C complex"/>
    <property type="evidence" value="ECO:0007669"/>
    <property type="project" value="InterPro"/>
</dbReference>
<dbReference type="PIRSF" id="PIRSF036578">
    <property type="entry name" value="RFC1"/>
    <property type="match status" value="1"/>
</dbReference>
<reference evidence="5" key="1">
    <citation type="journal article" date="2019" name="Microorganisms">
        <title>DNA Damage Response Pathways in Dinoflagellates.</title>
        <authorList>
            <person name="Li C."/>
            <person name="Wong J."/>
        </authorList>
    </citation>
    <scope>NUCLEOTIDE SEQUENCE</scope>
</reference>
<organism evidence="5">
    <name type="scientific">Lingulaulax polyedra</name>
    <name type="common">Dinoflagellate</name>
    <name type="synonym">Lingulodinium polyedra</name>
    <dbReference type="NCBI Taxonomy" id="160621"/>
    <lineage>
        <taxon>Eukaryota</taxon>
        <taxon>Sar</taxon>
        <taxon>Alveolata</taxon>
        <taxon>Dinophyceae</taxon>
        <taxon>Gonyaulacales</taxon>
        <taxon>Lingulodiniaceae</taxon>
        <taxon>Lingulaulax</taxon>
    </lineage>
</organism>
<evidence type="ECO:0000256" key="1">
    <source>
        <dbReference type="ARBA" id="ARBA00006116"/>
    </source>
</evidence>
<evidence type="ECO:0000259" key="4">
    <source>
        <dbReference type="SMART" id="SM00382"/>
    </source>
</evidence>
<feature type="domain" description="AAA+ ATPase" evidence="4">
    <location>
        <begin position="68"/>
        <end position="199"/>
    </location>
</feature>
<keyword evidence="2" id="KW-0235">DNA replication</keyword>
<feature type="region of interest" description="Disordered" evidence="3">
    <location>
        <begin position="479"/>
        <end position="572"/>
    </location>
</feature>
<dbReference type="GO" id="GO:0006260">
    <property type="term" value="P:DNA replication"/>
    <property type="evidence" value="ECO:0007669"/>
    <property type="project" value="UniProtKB-KW"/>
</dbReference>
<dbReference type="SMART" id="SM00382">
    <property type="entry name" value="AAA"/>
    <property type="match status" value="1"/>
</dbReference>
<feature type="compositionally biased region" description="Acidic residues" evidence="3">
    <location>
        <begin position="514"/>
        <end position="526"/>
    </location>
</feature>
<dbReference type="Pfam" id="PF08519">
    <property type="entry name" value="RFC1"/>
    <property type="match status" value="1"/>
</dbReference>
<accession>A0A516AGA7</accession>
<name>A0A516AGA7_LINPO</name>
<feature type="compositionally biased region" description="Basic and acidic residues" evidence="3">
    <location>
        <begin position="504"/>
        <end position="513"/>
    </location>
</feature>
<dbReference type="GO" id="GO:0006281">
    <property type="term" value="P:DNA repair"/>
    <property type="evidence" value="ECO:0007669"/>
    <property type="project" value="InterPro"/>
</dbReference>
<dbReference type="Gene3D" id="1.10.8.60">
    <property type="match status" value="1"/>
</dbReference>
<dbReference type="GO" id="GO:0016887">
    <property type="term" value="F:ATP hydrolysis activity"/>
    <property type="evidence" value="ECO:0007669"/>
    <property type="project" value="InterPro"/>
</dbReference>
<dbReference type="Gene3D" id="3.40.50.300">
    <property type="entry name" value="P-loop containing nucleotide triphosphate hydrolases"/>
    <property type="match status" value="1"/>
</dbReference>
<dbReference type="Pfam" id="PF00004">
    <property type="entry name" value="AAA"/>
    <property type="match status" value="1"/>
</dbReference>
<dbReference type="AlphaFoldDB" id="A0A516AGA7"/>
<dbReference type="EMBL" id="MN125872">
    <property type="protein sequence ID" value="QDO16339.1"/>
    <property type="molecule type" value="mRNA"/>
</dbReference>
<sequence>MAPPVKADWAERYRPKHLGQVVGNTDQVRKLAEWLRDWDEVVLRGKVKEQPAAKEEWRTFKPIVENLNARAALISGPPGIGKTTTCSLVARCNKNYKLMEYNASDARGKTVIDSMSSSLAGNHTLKMTGGKGGAIERAVIIMDECDGMAGGGDKGGMQALINMIKNTKNPIICICNDRGDQQVRNLATHCFDIKFKRPENAAVAKRIKTLLDGEGRKADLSAIEAVVEACGHDIRQVINHLQFFGSASGGTEKDTQNMLSPFDACTKLLSNGEGSGKAIPLPKRLDMFYIDADMVPLMIQENYLRPLEKRGAGVEDDDLERCAQAAGLIATADSMSGNWEVSSSAAVIGSIYPSFLAATQEPLARPSFPAWLMRRGALSKSERLVQELHSRVKASTTCSRAALATSGYHDLLHRRLLRPLQTGAVKDCAVALMAYGLTREFFTDQAPALRAPLQMEDNYKKVEGKLKHQLLQELQALAQQHAPVKRKRGPDEEGGARSTRKKGRGGEDGRAEDAGEGAEPAEEEEGAGQARAKKRAKAKGRAGQESKCSLASWVPQRQAAAGEGDEEGGRSSARKPLLVLKYLDGHTCAVRRKVRMGDLLGPWTMF</sequence>
<protein>
    <submittedName>
        <fullName evidence="5">Replication factor C subunit 1</fullName>
    </submittedName>
</protein>
<dbReference type="GO" id="GO:0003677">
    <property type="term" value="F:DNA binding"/>
    <property type="evidence" value="ECO:0007669"/>
    <property type="project" value="InterPro"/>
</dbReference>
<dbReference type="InterPro" id="IPR008921">
    <property type="entry name" value="DNA_pol3_clamp-load_cplx_C"/>
</dbReference>
<comment type="similarity">
    <text evidence="1">Belongs to the activator 1 large subunit family.</text>
</comment>
<dbReference type="InterPro" id="IPR003593">
    <property type="entry name" value="AAA+_ATPase"/>
</dbReference>
<dbReference type="GO" id="GO:0005634">
    <property type="term" value="C:nucleus"/>
    <property type="evidence" value="ECO:0007669"/>
    <property type="project" value="TreeGrafter"/>
</dbReference>
<proteinExistence type="evidence at transcript level"/>
<evidence type="ECO:0000313" key="5">
    <source>
        <dbReference type="EMBL" id="QDO16339.1"/>
    </source>
</evidence>
<evidence type="ECO:0000256" key="3">
    <source>
        <dbReference type="SAM" id="MobiDB-lite"/>
    </source>
</evidence>
<dbReference type="GO" id="GO:0005524">
    <property type="term" value="F:ATP binding"/>
    <property type="evidence" value="ECO:0007669"/>
    <property type="project" value="InterPro"/>
</dbReference>
<dbReference type="CDD" id="cd00009">
    <property type="entry name" value="AAA"/>
    <property type="match status" value="1"/>
</dbReference>
<dbReference type="InterPro" id="IPR012178">
    <property type="entry name" value="RFC1"/>
</dbReference>
<dbReference type="Gene3D" id="1.20.272.10">
    <property type="match status" value="1"/>
</dbReference>
<dbReference type="GO" id="GO:0003689">
    <property type="term" value="F:DNA clamp loader activity"/>
    <property type="evidence" value="ECO:0007669"/>
    <property type="project" value="InterPro"/>
</dbReference>
<dbReference type="InterPro" id="IPR027417">
    <property type="entry name" value="P-loop_NTPase"/>
</dbReference>
<dbReference type="PANTHER" id="PTHR23389">
    <property type="entry name" value="CHROMOSOME TRANSMISSION FIDELITY FACTOR 18"/>
    <property type="match status" value="1"/>
</dbReference>
<evidence type="ECO:0000256" key="2">
    <source>
        <dbReference type="ARBA" id="ARBA00022705"/>
    </source>
</evidence>
<dbReference type="SUPFAM" id="SSF52540">
    <property type="entry name" value="P-loop containing nucleoside triphosphate hydrolases"/>
    <property type="match status" value="1"/>
</dbReference>